<feature type="transmembrane region" description="Helical" evidence="6">
    <location>
        <begin position="102"/>
        <end position="128"/>
    </location>
</feature>
<feature type="domain" description="Cyclic nucleotide-binding" evidence="7">
    <location>
        <begin position="205"/>
        <end position="252"/>
    </location>
</feature>
<dbReference type="InterPro" id="IPR036770">
    <property type="entry name" value="Ankyrin_rpt-contain_sf"/>
</dbReference>
<feature type="transmembrane region" description="Helical" evidence="6">
    <location>
        <begin position="30"/>
        <end position="48"/>
    </location>
</feature>
<dbReference type="SUPFAM" id="SSF48403">
    <property type="entry name" value="Ankyrin repeat"/>
    <property type="match status" value="1"/>
</dbReference>
<feature type="compositionally biased region" description="Polar residues" evidence="5">
    <location>
        <begin position="859"/>
        <end position="868"/>
    </location>
</feature>
<protein>
    <recommendedName>
        <fullName evidence="7">Cyclic nucleotide-binding domain-containing protein</fullName>
    </recommendedName>
</protein>
<keyword evidence="6" id="KW-0472">Membrane</keyword>
<dbReference type="Proteomes" id="UP000815325">
    <property type="component" value="Unassembled WGS sequence"/>
</dbReference>
<evidence type="ECO:0000259" key="7">
    <source>
        <dbReference type="PROSITE" id="PS50042"/>
    </source>
</evidence>
<dbReference type="InterPro" id="IPR002110">
    <property type="entry name" value="Ankyrin_rpt"/>
</dbReference>
<keyword evidence="2" id="KW-0407">Ion channel</keyword>
<name>A0ABQ7FX27_DUNSA</name>
<dbReference type="EMBL" id="MU070665">
    <property type="protein sequence ID" value="KAF5826900.1"/>
    <property type="molecule type" value="Genomic_DNA"/>
</dbReference>
<feature type="compositionally biased region" description="Basic and acidic residues" evidence="5">
    <location>
        <begin position="1096"/>
        <end position="1106"/>
    </location>
</feature>
<feature type="region of interest" description="Disordered" evidence="5">
    <location>
        <begin position="938"/>
        <end position="976"/>
    </location>
</feature>
<keyword evidence="1" id="KW-0630">Potassium</keyword>
<evidence type="ECO:0000256" key="3">
    <source>
        <dbReference type="PROSITE-ProRule" id="PRU00023"/>
    </source>
</evidence>
<feature type="repeat" description="ANK" evidence="3">
    <location>
        <begin position="716"/>
        <end position="749"/>
    </location>
</feature>
<feature type="compositionally biased region" description="Basic and acidic residues" evidence="5">
    <location>
        <begin position="845"/>
        <end position="855"/>
    </location>
</feature>
<proteinExistence type="predicted"/>
<reference evidence="8" key="1">
    <citation type="submission" date="2017-08" db="EMBL/GenBank/DDBJ databases">
        <authorList>
            <person name="Polle J.E."/>
            <person name="Barry K."/>
            <person name="Cushman J."/>
            <person name="Schmutz J."/>
            <person name="Tran D."/>
            <person name="Hathwaick L.T."/>
            <person name="Yim W.C."/>
            <person name="Jenkins J."/>
            <person name="Mckie-Krisberg Z.M."/>
            <person name="Prochnik S."/>
            <person name="Lindquist E."/>
            <person name="Dockter R.B."/>
            <person name="Adam C."/>
            <person name="Molina H."/>
            <person name="Bunkerborg J."/>
            <person name="Jin E."/>
            <person name="Buchheim M."/>
            <person name="Magnuson J."/>
        </authorList>
    </citation>
    <scope>NUCLEOTIDE SEQUENCE</scope>
    <source>
        <strain evidence="8">CCAP 19/18</strain>
    </source>
</reference>
<dbReference type="SMART" id="SM00248">
    <property type="entry name" value="ANK"/>
    <property type="match status" value="4"/>
</dbReference>
<feature type="compositionally biased region" description="Polar residues" evidence="5">
    <location>
        <begin position="780"/>
        <end position="810"/>
    </location>
</feature>
<keyword evidence="4" id="KW-0175">Coiled coil</keyword>
<feature type="region of interest" description="Disordered" evidence="5">
    <location>
        <begin position="833"/>
        <end position="912"/>
    </location>
</feature>
<evidence type="ECO:0000256" key="5">
    <source>
        <dbReference type="SAM" id="MobiDB-lite"/>
    </source>
</evidence>
<feature type="compositionally biased region" description="Low complexity" evidence="5">
    <location>
        <begin position="833"/>
        <end position="844"/>
    </location>
</feature>
<evidence type="ECO:0000256" key="6">
    <source>
        <dbReference type="SAM" id="Phobius"/>
    </source>
</evidence>
<dbReference type="InterPro" id="IPR014710">
    <property type="entry name" value="RmlC-like_jellyroll"/>
</dbReference>
<feature type="domain" description="Cyclic nucleotide-binding" evidence="7">
    <location>
        <begin position="444"/>
        <end position="504"/>
    </location>
</feature>
<dbReference type="PROSITE" id="PS50088">
    <property type="entry name" value="ANK_REPEAT"/>
    <property type="match status" value="2"/>
</dbReference>
<evidence type="ECO:0000256" key="2">
    <source>
        <dbReference type="ARBA" id="ARBA00022882"/>
    </source>
</evidence>
<feature type="compositionally biased region" description="Low complexity" evidence="5">
    <location>
        <begin position="413"/>
        <end position="434"/>
    </location>
</feature>
<dbReference type="PANTHER" id="PTHR45743:SF2">
    <property type="entry name" value="POTASSIUM CHANNEL AKT1"/>
    <property type="match status" value="1"/>
</dbReference>
<dbReference type="SUPFAM" id="SSF51206">
    <property type="entry name" value="cAMP-binding domain-like"/>
    <property type="match status" value="1"/>
</dbReference>
<dbReference type="Gene3D" id="2.60.120.10">
    <property type="entry name" value="Jelly Rolls"/>
    <property type="match status" value="2"/>
</dbReference>
<feature type="region of interest" description="Disordered" evidence="5">
    <location>
        <begin position="404"/>
        <end position="447"/>
    </location>
</feature>
<keyword evidence="9" id="KW-1185">Reference proteome</keyword>
<dbReference type="PROSITE" id="PS50297">
    <property type="entry name" value="ANK_REP_REGION"/>
    <property type="match status" value="2"/>
</dbReference>
<feature type="region of interest" description="Disordered" evidence="5">
    <location>
        <begin position="780"/>
        <end position="813"/>
    </location>
</feature>
<keyword evidence="6" id="KW-0812">Transmembrane</keyword>
<dbReference type="InterPro" id="IPR000595">
    <property type="entry name" value="cNMP-bd_dom"/>
</dbReference>
<dbReference type="PANTHER" id="PTHR45743">
    <property type="entry name" value="POTASSIUM CHANNEL AKT1"/>
    <property type="match status" value="1"/>
</dbReference>
<feature type="region of interest" description="Disordered" evidence="5">
    <location>
        <begin position="1008"/>
        <end position="1038"/>
    </location>
</feature>
<dbReference type="Gene3D" id="1.25.40.20">
    <property type="entry name" value="Ankyrin repeat-containing domain"/>
    <property type="match status" value="2"/>
</dbReference>
<feature type="repeat" description="ANK" evidence="3">
    <location>
        <begin position="617"/>
        <end position="649"/>
    </location>
</feature>
<evidence type="ECO:0000313" key="8">
    <source>
        <dbReference type="EMBL" id="KAF5826900.1"/>
    </source>
</evidence>
<sequence>MYHIFEVFATIQHKQILPPAFLTLARNYTYLFYIVHWMACILVFVPLIDGFSPDTWFGRDEALARLAAEDAWADYLYSFYFSLGVFTGFSNEVFYKNNAIEAIMLCVYFVINVVAQAYILGTITVLLVKRDVESGEYRNAVINLDNYLSDKKLPKSLQAAMREHLELQSYSERTADENVLKHHPSTIKQKVLWHLYKDVLRDCYLLAGCTPQFLNLLLSVARMELFMPNVTITQQGDTDGDLLIIADGIVSVAPPSLQSAATDLHGSALSMGGLETSEHGSMPRSLGGADMSEHGSMCMDVSTPLPQMASGLANPSSAKHRDSAMSVDNAPAFPTSIKDRDSAMNTSTVKMTRFGGEALMTKDSTKGADTCIVIGDGGTDGKGEDSIARKNEGIMWNILQSEDSSNGRGCAAQGGESSSQGGSSFTSVSSRQQSFMHGPSSRAATLGTSDPLGEVPFLAEGVYTSAARTCSVTRVLLISYTDFQRLAESNPKDVSRVFKNLVKRTEKKLEELARQAMDAGQLGPTTAHALVHIAEGEPIESVSSIQLAGIKRSLTAAQLTVLQHLSEVRRLYKEDARKHQSLRVNACLNAAFNGNTPKLQALLAESRGRDASATDYDNRSALMLACRQNHVDTVEMLLKAGAGTSTVDSLGYTALFEAVRKGNDGCISHLLNCNATLGVEPRMISPFIFQAILSKDLAFLQRLVRVGADLDCTDLDGRTPLFLAASEGLLEVVILLVEEAEVTVDAVDSWGHTPEGDARLAGHHEVAQYLRKVQGSGQQALPVSQSPFAATSAQQAEEPSTQATEESPWQSGEHVLCPAHSSRSAAQLTFRTGSRGLLPSSSRPSIDHKRQELRRSMRNRTVSVNGTGRSRLGPSFSGTQRRPRTPTAFEEQLPPISSSKPSCSPSPRPMTLPALEEQSPLLFPAKPAASLNRKPMTPTAFKEQQSPVSSSKPAGSLSPRPATNPATKELPPPITPANLACPMSNPSSRLQSAFKLIENPSFEELDVLKTPSTSTAGQATFDWANRPEGEPSTEQAQALPKVSGFLAETTEGKEPGHSAVLPFVDPESLIAPPSLGKPDVPRPPGTSPAGWLAFDGADRPRSEPHIEQAQARPQVASFLPETTGGNETEHSVVLPFVDPDSLLAPPSLGKPDVPRPPGTSPAALVTFDRDDRPRSNPYIEQAQAPSPPQVGSFLPETTESREPGHSMVLPCRS</sequence>
<evidence type="ECO:0000256" key="4">
    <source>
        <dbReference type="SAM" id="Coils"/>
    </source>
</evidence>
<comment type="caution">
    <text evidence="8">The sequence shown here is derived from an EMBL/GenBank/DDBJ whole genome shotgun (WGS) entry which is preliminary data.</text>
</comment>
<accession>A0ABQ7FX27</accession>
<keyword evidence="6" id="KW-1133">Transmembrane helix</keyword>
<dbReference type="PROSITE" id="PS50042">
    <property type="entry name" value="CNMP_BINDING_3"/>
    <property type="match status" value="2"/>
</dbReference>
<evidence type="ECO:0000256" key="1">
    <source>
        <dbReference type="ARBA" id="ARBA00022826"/>
    </source>
</evidence>
<keyword evidence="2" id="KW-0851">Voltage-gated channel</keyword>
<dbReference type="InterPro" id="IPR045319">
    <property type="entry name" value="KAT/AKT"/>
</dbReference>
<keyword evidence="1" id="KW-0631">Potassium channel</keyword>
<gene>
    <name evidence="8" type="ORF">DUNSADRAFT_1806</name>
</gene>
<keyword evidence="3" id="KW-0040">ANK repeat</keyword>
<evidence type="ECO:0000313" key="9">
    <source>
        <dbReference type="Proteomes" id="UP000815325"/>
    </source>
</evidence>
<feature type="coiled-coil region" evidence="4">
    <location>
        <begin position="495"/>
        <end position="522"/>
    </location>
</feature>
<feature type="transmembrane region" description="Helical" evidence="6">
    <location>
        <begin position="75"/>
        <end position="95"/>
    </location>
</feature>
<dbReference type="Pfam" id="PF12796">
    <property type="entry name" value="Ank_2"/>
    <property type="match status" value="2"/>
</dbReference>
<feature type="region of interest" description="Disordered" evidence="5">
    <location>
        <begin position="1070"/>
        <end position="1213"/>
    </location>
</feature>
<keyword evidence="1" id="KW-0633">Potassium transport</keyword>
<dbReference type="SUPFAM" id="SSF81324">
    <property type="entry name" value="Voltage-gated potassium channels"/>
    <property type="match status" value="1"/>
</dbReference>
<feature type="compositionally biased region" description="Polar residues" evidence="5">
    <location>
        <begin position="942"/>
        <end position="953"/>
    </location>
</feature>
<organism evidence="8 9">
    <name type="scientific">Dunaliella salina</name>
    <name type="common">Green alga</name>
    <name type="synonym">Protococcus salinus</name>
    <dbReference type="NCBI Taxonomy" id="3046"/>
    <lineage>
        <taxon>Eukaryota</taxon>
        <taxon>Viridiplantae</taxon>
        <taxon>Chlorophyta</taxon>
        <taxon>core chlorophytes</taxon>
        <taxon>Chlorophyceae</taxon>
        <taxon>CS clade</taxon>
        <taxon>Chlamydomonadales</taxon>
        <taxon>Dunaliellaceae</taxon>
        <taxon>Dunaliella</taxon>
    </lineage>
</organism>
<keyword evidence="2" id="KW-0813">Transport</keyword>
<keyword evidence="2" id="KW-0406">Ion transport</keyword>
<dbReference type="InterPro" id="IPR018490">
    <property type="entry name" value="cNMP-bd_dom_sf"/>
</dbReference>
<feature type="compositionally biased region" description="Low complexity" evidence="5">
    <location>
        <begin position="894"/>
        <end position="903"/>
    </location>
</feature>